<keyword evidence="4 7" id="KW-0812">Transmembrane</keyword>
<evidence type="ECO:0000256" key="2">
    <source>
        <dbReference type="ARBA" id="ARBA00022448"/>
    </source>
</evidence>
<keyword evidence="5 7" id="KW-1133">Transmembrane helix</keyword>
<dbReference type="EMBL" id="JBEPMC010000010">
    <property type="protein sequence ID" value="MET3581942.1"/>
    <property type="molecule type" value="Genomic_DNA"/>
</dbReference>
<dbReference type="Proteomes" id="UP001549204">
    <property type="component" value="Unassembled WGS sequence"/>
</dbReference>
<feature type="transmembrane region" description="Helical" evidence="7">
    <location>
        <begin position="362"/>
        <end position="384"/>
    </location>
</feature>
<feature type="transmembrane region" description="Helical" evidence="7">
    <location>
        <begin position="476"/>
        <end position="499"/>
    </location>
</feature>
<dbReference type="CDD" id="cd06261">
    <property type="entry name" value="TM_PBP2"/>
    <property type="match status" value="1"/>
</dbReference>
<feature type="transmembrane region" description="Helical" evidence="7">
    <location>
        <begin position="327"/>
        <end position="350"/>
    </location>
</feature>
<feature type="transmembrane region" description="Helical" evidence="7">
    <location>
        <begin position="304"/>
        <end position="321"/>
    </location>
</feature>
<protein>
    <submittedName>
        <fullName evidence="10">Glycine betaine/proline transport system permease protein</fullName>
    </submittedName>
</protein>
<keyword evidence="8" id="KW-0175">Coiled coil</keyword>
<dbReference type="PANTHER" id="PTHR47737">
    <property type="entry name" value="GLYCINE BETAINE/PROLINE BETAINE TRANSPORT SYSTEM PERMEASE PROTEIN PROW"/>
    <property type="match status" value="1"/>
</dbReference>
<dbReference type="PROSITE" id="PS50928">
    <property type="entry name" value="ABC_TM1"/>
    <property type="match status" value="1"/>
</dbReference>
<evidence type="ECO:0000256" key="8">
    <source>
        <dbReference type="SAM" id="Coils"/>
    </source>
</evidence>
<proteinExistence type="inferred from homology"/>
<reference evidence="10 11" key="1">
    <citation type="submission" date="2024-06" db="EMBL/GenBank/DDBJ databases">
        <title>Genomic Encyclopedia of Type Strains, Phase IV (KMG-IV): sequencing the most valuable type-strain genomes for metagenomic binning, comparative biology and taxonomic classification.</title>
        <authorList>
            <person name="Goeker M."/>
        </authorList>
    </citation>
    <scope>NUCLEOTIDE SEQUENCE [LARGE SCALE GENOMIC DNA]</scope>
    <source>
        <strain evidence="10 11">DSM 100022</strain>
    </source>
</reference>
<keyword evidence="6 7" id="KW-0472">Membrane</keyword>
<comment type="subcellular location">
    <subcellularLocation>
        <location evidence="1 7">Cell membrane</location>
        <topology evidence="1 7">Multi-pass membrane protein</topology>
    </subcellularLocation>
</comment>
<keyword evidence="3" id="KW-1003">Cell membrane</keyword>
<dbReference type="Gene3D" id="1.10.3720.10">
    <property type="entry name" value="MetI-like"/>
    <property type="match status" value="1"/>
</dbReference>
<dbReference type="InterPro" id="IPR035906">
    <property type="entry name" value="MetI-like_sf"/>
</dbReference>
<feature type="transmembrane region" description="Helical" evidence="7">
    <location>
        <begin position="70"/>
        <end position="91"/>
    </location>
</feature>
<evidence type="ECO:0000256" key="1">
    <source>
        <dbReference type="ARBA" id="ARBA00004651"/>
    </source>
</evidence>
<feature type="transmembrane region" description="Helical" evidence="7">
    <location>
        <begin position="450"/>
        <end position="470"/>
    </location>
</feature>
<dbReference type="InterPro" id="IPR000515">
    <property type="entry name" value="MetI-like"/>
</dbReference>
<feature type="transmembrane region" description="Helical" evidence="7">
    <location>
        <begin position="198"/>
        <end position="222"/>
    </location>
</feature>
<evidence type="ECO:0000256" key="6">
    <source>
        <dbReference type="ARBA" id="ARBA00023136"/>
    </source>
</evidence>
<feature type="domain" description="ABC transmembrane type-1" evidence="9">
    <location>
        <begin position="324"/>
        <end position="503"/>
    </location>
</feature>
<keyword evidence="11" id="KW-1185">Reference proteome</keyword>
<feature type="coiled-coil region" evidence="8">
    <location>
        <begin position="99"/>
        <end position="154"/>
    </location>
</feature>
<evidence type="ECO:0000256" key="7">
    <source>
        <dbReference type="RuleBase" id="RU363032"/>
    </source>
</evidence>
<evidence type="ECO:0000313" key="10">
    <source>
        <dbReference type="EMBL" id="MET3581942.1"/>
    </source>
</evidence>
<comment type="similarity">
    <text evidence="7">Belongs to the binding-protein-dependent transport system permease family.</text>
</comment>
<evidence type="ECO:0000313" key="11">
    <source>
        <dbReference type="Proteomes" id="UP001549204"/>
    </source>
</evidence>
<comment type="caution">
    <text evidence="10">The sequence shown here is derived from an EMBL/GenBank/DDBJ whole genome shotgun (WGS) entry which is preliminary data.</text>
</comment>
<feature type="transmembrane region" description="Helical" evidence="7">
    <location>
        <begin position="155"/>
        <end position="177"/>
    </location>
</feature>
<dbReference type="PANTHER" id="PTHR47737:SF1">
    <property type="entry name" value="GLYCINE BETAINE_PROLINE BETAINE TRANSPORT SYSTEM PERMEASE PROTEIN PROW"/>
    <property type="match status" value="1"/>
</dbReference>
<dbReference type="RefSeq" id="WP_354493509.1">
    <property type="nucleotide sequence ID" value="NZ_JBEPMC010000010.1"/>
</dbReference>
<name>A0ABV2GV02_9HYPH</name>
<accession>A0ABV2GV02</accession>
<evidence type="ECO:0000256" key="5">
    <source>
        <dbReference type="ARBA" id="ARBA00022989"/>
    </source>
</evidence>
<gene>
    <name evidence="10" type="ORF">ABID19_005000</name>
</gene>
<evidence type="ECO:0000259" key="9">
    <source>
        <dbReference type="PROSITE" id="PS50928"/>
    </source>
</evidence>
<dbReference type="SUPFAM" id="SSF161098">
    <property type="entry name" value="MetI-like"/>
    <property type="match status" value="1"/>
</dbReference>
<evidence type="ECO:0000256" key="3">
    <source>
        <dbReference type="ARBA" id="ARBA00022475"/>
    </source>
</evidence>
<dbReference type="Pfam" id="PF00528">
    <property type="entry name" value="BPD_transp_1"/>
    <property type="match status" value="1"/>
</dbReference>
<keyword evidence="2 7" id="KW-0813">Transport</keyword>
<sequence length="508" mass="54031">MNAHNHVSEPSVEQHRRAEDDLVREFAVQNPAYYVDAFARIRRASKSVWPFNTAAALLGPVWAAARGTMVLFWIAFFLEMLAVVQIGVGAVGNLGTAEQARAERLTKQAEARAEQAKAAEAAGADNARGLKSSAAALQKAANNARLQADTAKTKAPLLIASGLVTLLFAKLLTGFLANRMLERRFARWRSFPALRHGLDYPLAACAFVFCVLAYGVSAYRFAAAAPAAWLTVAPSNRDWQAALSSSLDGLMEGVSHVGEGFFGAITGAISLVLDGFAYALTGTPWPVTMAIILILSWQLAGPRVAIFTAAALAYLAVLGFWEKSLETVALLGTAAILCLAIGIPLGIWCGRRPRVYTALRPVLDFMQTMPAFVYLIPVIALFGIGKPPGVIATLIFGTPPVVRLTALGLQGVPPAIREAAQAYGATKWFLLTRVDLPLAMPSIMAGINQTILMCLSMVVIASLIGAKGLGEDVLNALQYAAVGQGLLAGFAILLCAMIIDRIVQGKSR</sequence>
<organism evidence="10 11">
    <name type="scientific">Mesorhizobium robiniae</name>
    <dbReference type="NCBI Taxonomy" id="559315"/>
    <lineage>
        <taxon>Bacteria</taxon>
        <taxon>Pseudomonadati</taxon>
        <taxon>Pseudomonadota</taxon>
        <taxon>Alphaproteobacteria</taxon>
        <taxon>Hyphomicrobiales</taxon>
        <taxon>Phyllobacteriaceae</taxon>
        <taxon>Mesorhizobium</taxon>
    </lineage>
</organism>
<evidence type="ECO:0000256" key="4">
    <source>
        <dbReference type="ARBA" id="ARBA00022692"/>
    </source>
</evidence>